<sequence length="128" mass="14138">MKYLCLICAETVMEQMTEAVAKKHFEEYSEFTQAIRDSGHYLGCNRLLPSSAAITLRVRNGKVSMTDGPFAETKEQFGGYYLIEARDLNEAIQVASRIPGAKHGCVEVRPVAEDEQTLQALGFADASC</sequence>
<keyword evidence="4" id="KW-1185">Reference proteome</keyword>
<name>A0A2S6GKH1_9GAMM</name>
<dbReference type="InterPro" id="IPR011008">
    <property type="entry name" value="Dimeric_a/b-barrel"/>
</dbReference>
<dbReference type="Gene3D" id="3.30.70.1060">
    <property type="entry name" value="Dimeric alpha+beta barrel"/>
    <property type="match status" value="1"/>
</dbReference>
<evidence type="ECO:0000313" key="3">
    <source>
        <dbReference type="EMBL" id="PPK65732.1"/>
    </source>
</evidence>
<accession>A0A2S6GKH1</accession>
<evidence type="ECO:0000256" key="1">
    <source>
        <dbReference type="ARBA" id="ARBA00007689"/>
    </source>
</evidence>
<dbReference type="OrthoDB" id="9807535at2"/>
<dbReference type="RefSeq" id="WP_104425174.1">
    <property type="nucleotide sequence ID" value="NZ_PTIY01000019.1"/>
</dbReference>
<reference evidence="3 4" key="1">
    <citation type="submission" date="2018-02" db="EMBL/GenBank/DDBJ databases">
        <title>Subsurface microbial communities from deep shales in Ohio and West Virginia, USA.</title>
        <authorList>
            <person name="Wrighton K."/>
        </authorList>
    </citation>
    <scope>NUCLEOTIDE SEQUENCE [LARGE SCALE GENOMIC DNA]</scope>
    <source>
        <strain evidence="3 4">OWC-G53F</strain>
    </source>
</reference>
<feature type="domain" description="YCII-related" evidence="2">
    <location>
        <begin position="1"/>
        <end position="113"/>
    </location>
</feature>
<dbReference type="PANTHER" id="PTHR35174:SF3">
    <property type="entry name" value="BLL7171 PROTEIN"/>
    <property type="match status" value="1"/>
</dbReference>
<dbReference type="InterPro" id="IPR005545">
    <property type="entry name" value="YCII"/>
</dbReference>
<dbReference type="PANTHER" id="PTHR35174">
    <property type="entry name" value="BLL7171 PROTEIN-RELATED"/>
    <property type="match status" value="1"/>
</dbReference>
<dbReference type="AlphaFoldDB" id="A0A2S6GKH1"/>
<dbReference type="EMBL" id="PTIY01000019">
    <property type="protein sequence ID" value="PPK65732.1"/>
    <property type="molecule type" value="Genomic_DNA"/>
</dbReference>
<dbReference type="SUPFAM" id="SSF54909">
    <property type="entry name" value="Dimeric alpha+beta barrel"/>
    <property type="match status" value="1"/>
</dbReference>
<comment type="caution">
    <text evidence="3">The sequence shown here is derived from an EMBL/GenBank/DDBJ whole genome shotgun (WGS) entry which is preliminary data.</text>
</comment>
<proteinExistence type="inferred from homology"/>
<protein>
    <recommendedName>
        <fullName evidence="2">YCII-related domain-containing protein</fullName>
    </recommendedName>
</protein>
<comment type="similarity">
    <text evidence="1">Belongs to the YciI family.</text>
</comment>
<evidence type="ECO:0000259" key="2">
    <source>
        <dbReference type="Pfam" id="PF03795"/>
    </source>
</evidence>
<dbReference type="Proteomes" id="UP000238071">
    <property type="component" value="Unassembled WGS sequence"/>
</dbReference>
<organism evidence="3 4">
    <name type="scientific">Methylobacter tundripaludum</name>
    <dbReference type="NCBI Taxonomy" id="173365"/>
    <lineage>
        <taxon>Bacteria</taxon>
        <taxon>Pseudomonadati</taxon>
        <taxon>Pseudomonadota</taxon>
        <taxon>Gammaproteobacteria</taxon>
        <taxon>Methylococcales</taxon>
        <taxon>Methylococcaceae</taxon>
        <taxon>Methylobacter</taxon>
    </lineage>
</organism>
<dbReference type="Pfam" id="PF03795">
    <property type="entry name" value="YCII"/>
    <property type="match status" value="1"/>
</dbReference>
<gene>
    <name evidence="3" type="ORF">B0F88_11934</name>
</gene>
<evidence type="ECO:0000313" key="4">
    <source>
        <dbReference type="Proteomes" id="UP000238071"/>
    </source>
</evidence>